<evidence type="ECO:0000313" key="4">
    <source>
        <dbReference type="Proteomes" id="UP000485058"/>
    </source>
</evidence>
<protein>
    <submittedName>
        <fullName evidence="3">Uncharacterized protein</fullName>
    </submittedName>
</protein>
<accession>A0A6A0A8K7</accession>
<name>A0A6A0A8K7_HAELA</name>
<gene>
    <name evidence="3" type="ORF">HaLaN_26977</name>
</gene>
<keyword evidence="2" id="KW-0472">Membrane</keyword>
<feature type="compositionally biased region" description="Polar residues" evidence="1">
    <location>
        <begin position="141"/>
        <end position="151"/>
    </location>
</feature>
<dbReference type="AlphaFoldDB" id="A0A6A0A8K7"/>
<keyword evidence="4" id="KW-1185">Reference proteome</keyword>
<dbReference type="EMBL" id="BLLF01003894">
    <property type="protein sequence ID" value="GFH28477.1"/>
    <property type="molecule type" value="Genomic_DNA"/>
</dbReference>
<comment type="caution">
    <text evidence="3">The sequence shown here is derived from an EMBL/GenBank/DDBJ whole genome shotgun (WGS) entry which is preliminary data.</text>
</comment>
<keyword evidence="2" id="KW-0812">Transmembrane</keyword>
<feature type="non-terminal residue" evidence="3">
    <location>
        <position position="178"/>
    </location>
</feature>
<feature type="compositionally biased region" description="Gly residues" evidence="1">
    <location>
        <begin position="125"/>
        <end position="135"/>
    </location>
</feature>
<evidence type="ECO:0000256" key="1">
    <source>
        <dbReference type="SAM" id="MobiDB-lite"/>
    </source>
</evidence>
<proteinExistence type="predicted"/>
<dbReference type="Proteomes" id="UP000485058">
    <property type="component" value="Unassembled WGS sequence"/>
</dbReference>
<sequence>MRLGNDPDKEDFILLVEDSNRHPALRFLSEYPALVVLAAALLLWAVVKLRRGPSFRGARPSGSSPVPKAVLGGASVDPTRGAQFVHDVRRTQWLEQQQAAYEAQAKHRAEAEEAKRKHAAAAGPAGQGEAGGGPGATAATTVQPPGCQQQLAALFPQRPQPPAGRVTLGPPWQAASAE</sequence>
<reference evidence="3 4" key="1">
    <citation type="submission" date="2020-02" db="EMBL/GenBank/DDBJ databases">
        <title>Draft genome sequence of Haematococcus lacustris strain NIES-144.</title>
        <authorList>
            <person name="Morimoto D."/>
            <person name="Nakagawa S."/>
            <person name="Yoshida T."/>
            <person name="Sawayama S."/>
        </authorList>
    </citation>
    <scope>NUCLEOTIDE SEQUENCE [LARGE SCALE GENOMIC DNA]</scope>
    <source>
        <strain evidence="3 4">NIES-144</strain>
    </source>
</reference>
<organism evidence="3 4">
    <name type="scientific">Haematococcus lacustris</name>
    <name type="common">Green alga</name>
    <name type="synonym">Haematococcus pluvialis</name>
    <dbReference type="NCBI Taxonomy" id="44745"/>
    <lineage>
        <taxon>Eukaryota</taxon>
        <taxon>Viridiplantae</taxon>
        <taxon>Chlorophyta</taxon>
        <taxon>core chlorophytes</taxon>
        <taxon>Chlorophyceae</taxon>
        <taxon>CS clade</taxon>
        <taxon>Chlamydomonadales</taxon>
        <taxon>Haematococcaceae</taxon>
        <taxon>Haematococcus</taxon>
    </lineage>
</organism>
<keyword evidence="2" id="KW-1133">Transmembrane helix</keyword>
<evidence type="ECO:0000313" key="3">
    <source>
        <dbReference type="EMBL" id="GFH28477.1"/>
    </source>
</evidence>
<feature type="compositionally biased region" description="Basic and acidic residues" evidence="1">
    <location>
        <begin position="104"/>
        <end position="115"/>
    </location>
</feature>
<evidence type="ECO:0000256" key="2">
    <source>
        <dbReference type="SAM" id="Phobius"/>
    </source>
</evidence>
<feature type="region of interest" description="Disordered" evidence="1">
    <location>
        <begin position="98"/>
        <end position="178"/>
    </location>
</feature>
<feature type="transmembrane region" description="Helical" evidence="2">
    <location>
        <begin position="31"/>
        <end position="49"/>
    </location>
</feature>
<feature type="region of interest" description="Disordered" evidence="1">
    <location>
        <begin position="54"/>
        <end position="77"/>
    </location>
</feature>